<keyword evidence="3" id="KW-1185">Reference proteome</keyword>
<feature type="non-terminal residue" evidence="2">
    <location>
        <position position="1"/>
    </location>
</feature>
<proteinExistence type="predicted"/>
<dbReference type="PaxDb" id="73239-Q7R8K6"/>
<dbReference type="InParanoid" id="Q7R8K6"/>
<protein>
    <submittedName>
        <fullName evidence="2">Uncharacterized protein</fullName>
    </submittedName>
</protein>
<dbReference type="Proteomes" id="UP000008553">
    <property type="component" value="Unassembled WGS sequence"/>
</dbReference>
<accession>Q7R8K6</accession>
<keyword evidence="1" id="KW-1133">Transmembrane helix</keyword>
<evidence type="ECO:0000313" key="3">
    <source>
        <dbReference type="Proteomes" id="UP000008553"/>
    </source>
</evidence>
<gene>
    <name evidence="2" type="ORF">PY07216</name>
</gene>
<sequence length="25" mass="3187">YSILLVYMYSHIIITHYIYNIIYNY</sequence>
<evidence type="ECO:0000313" key="2">
    <source>
        <dbReference type="EMBL" id="EAA19598.1"/>
    </source>
</evidence>
<keyword evidence="1" id="KW-0812">Transmembrane</keyword>
<organism evidence="2 3">
    <name type="scientific">Plasmodium yoelii yoelii</name>
    <dbReference type="NCBI Taxonomy" id="73239"/>
    <lineage>
        <taxon>Eukaryota</taxon>
        <taxon>Sar</taxon>
        <taxon>Alveolata</taxon>
        <taxon>Apicomplexa</taxon>
        <taxon>Aconoidasida</taxon>
        <taxon>Haemosporida</taxon>
        <taxon>Plasmodiidae</taxon>
        <taxon>Plasmodium</taxon>
        <taxon>Plasmodium (Vinckeia)</taxon>
    </lineage>
</organism>
<keyword evidence="1" id="KW-0472">Membrane</keyword>
<evidence type="ECO:0000256" key="1">
    <source>
        <dbReference type="SAM" id="Phobius"/>
    </source>
</evidence>
<reference evidence="2 3" key="1">
    <citation type="journal article" date="2002" name="Nature">
        <title>Genome sequence and comparative analysis of the model rodent malaria parasite Plasmodium yoelii yoelii.</title>
        <authorList>
            <person name="Carlton J.M."/>
            <person name="Angiuoli S.V."/>
            <person name="Suh B.B."/>
            <person name="Kooij T.W."/>
            <person name="Pertea M."/>
            <person name="Silva J.C."/>
            <person name="Ermolaeva M.D."/>
            <person name="Allen J.E."/>
            <person name="Selengut J.D."/>
            <person name="Koo H.L."/>
            <person name="Peterson J.D."/>
            <person name="Pop M."/>
            <person name="Kosack D.S."/>
            <person name="Shumway M.F."/>
            <person name="Bidwell S.L."/>
            <person name="Shallom S.J."/>
            <person name="van Aken S.E."/>
            <person name="Riedmuller S.B."/>
            <person name="Feldblyum T.V."/>
            <person name="Cho J.K."/>
            <person name="Quackenbush J."/>
            <person name="Sedegah M."/>
            <person name="Shoaibi A."/>
            <person name="Cummings L.M."/>
            <person name="Florens L."/>
            <person name="Yates J.R."/>
            <person name="Raine J.D."/>
            <person name="Sinden R.E."/>
            <person name="Harris M.A."/>
            <person name="Cunningham D.A."/>
            <person name="Preiser P.R."/>
            <person name="Bergman L.W."/>
            <person name="Vaidya A.B."/>
            <person name="van Lin L.H."/>
            <person name="Janse C.J."/>
            <person name="Waters A.P."/>
            <person name="Smith H.O."/>
            <person name="White O.R."/>
            <person name="Salzberg S.L."/>
            <person name="Venter J.C."/>
            <person name="Fraser C.M."/>
            <person name="Hoffman S.L."/>
            <person name="Gardner M.J."/>
            <person name="Carucci D.J."/>
        </authorList>
    </citation>
    <scope>NUCLEOTIDE SEQUENCE [LARGE SCALE GENOMIC DNA]</scope>
    <source>
        <strain evidence="2 3">17XNL</strain>
    </source>
</reference>
<comment type="caution">
    <text evidence="2">The sequence shown here is derived from an EMBL/GenBank/DDBJ whole genome shotgun (WGS) entry which is preliminary data.</text>
</comment>
<dbReference type="EMBL" id="AABL01002595">
    <property type="protein sequence ID" value="EAA19598.1"/>
    <property type="molecule type" value="Genomic_DNA"/>
</dbReference>
<name>Q7R8K6_PLAYO</name>
<feature type="transmembrane region" description="Helical" evidence="1">
    <location>
        <begin position="6"/>
        <end position="23"/>
    </location>
</feature>
<dbReference type="AlphaFoldDB" id="Q7R8K6"/>